<keyword evidence="1" id="KW-0067">ATP-binding</keyword>
<dbReference type="SUPFAM" id="SSF52540">
    <property type="entry name" value="P-loop containing nucleoside triphosphate hydrolases"/>
    <property type="match status" value="1"/>
</dbReference>
<dbReference type="AlphaFoldDB" id="A0A3E2WAL4"/>
<keyword evidence="1" id="KW-0547">Nucleotide-binding</keyword>
<accession>A0A3E2WAL4</accession>
<dbReference type="InterPro" id="IPR027417">
    <property type="entry name" value="P-loop_NTPase"/>
</dbReference>
<dbReference type="Pfam" id="PF13479">
    <property type="entry name" value="AAA_24"/>
    <property type="match status" value="1"/>
</dbReference>
<evidence type="ECO:0000313" key="1">
    <source>
        <dbReference type="EMBL" id="RGC22360.1"/>
    </source>
</evidence>
<reference evidence="1 2" key="1">
    <citation type="submission" date="2018-08" db="EMBL/GenBank/DDBJ databases">
        <title>A genome reference for cultivated species of the human gut microbiota.</title>
        <authorList>
            <person name="Zou Y."/>
            <person name="Xue W."/>
            <person name="Luo G."/>
        </authorList>
    </citation>
    <scope>NUCLEOTIDE SEQUENCE [LARGE SCALE GENOMIC DNA]</scope>
    <source>
        <strain evidence="1 2">AF19-21</strain>
    </source>
</reference>
<protein>
    <submittedName>
        <fullName evidence="1">ATP-binding protein</fullName>
    </submittedName>
</protein>
<dbReference type="Gene3D" id="3.40.50.300">
    <property type="entry name" value="P-loop containing nucleotide triphosphate hydrolases"/>
    <property type="match status" value="1"/>
</dbReference>
<evidence type="ECO:0000313" key="2">
    <source>
        <dbReference type="Proteomes" id="UP000261111"/>
    </source>
</evidence>
<sequence length="215" mass="24800">MSKSICIMGSSGSGKTTSMRNLDPETTVYFDCDGKGLSWKGWREQYNTNHKNYIRTDEPEVIQKSMMTIDKSENYKHIKTIVIDTLNGIMVSEELRRVNDKGYDKWMSLAVYVWTIIQMSNRMRDDLTVIMIAHSETVSDDNGYLETRMKTSGRKLEKMVPETQFTTVLLSDCIEGRYVYHTRADHSSCKTPMGAFEEELIDNDITEVIKALEEF</sequence>
<comment type="caution">
    <text evidence="1">The sequence shown here is derived from an EMBL/GenBank/DDBJ whole genome shotgun (WGS) entry which is preliminary data.</text>
</comment>
<dbReference type="Proteomes" id="UP000261111">
    <property type="component" value="Unassembled WGS sequence"/>
</dbReference>
<proteinExistence type="predicted"/>
<dbReference type="EMBL" id="QVIA01000060">
    <property type="protein sequence ID" value="RGC22360.1"/>
    <property type="molecule type" value="Genomic_DNA"/>
</dbReference>
<dbReference type="GO" id="GO:0005524">
    <property type="term" value="F:ATP binding"/>
    <property type="evidence" value="ECO:0007669"/>
    <property type="project" value="UniProtKB-KW"/>
</dbReference>
<name>A0A3E2WAL4_9FIRM</name>
<organism evidence="1 2">
    <name type="scientific">Hungatella hathewayi</name>
    <dbReference type="NCBI Taxonomy" id="154046"/>
    <lineage>
        <taxon>Bacteria</taxon>
        <taxon>Bacillati</taxon>
        <taxon>Bacillota</taxon>
        <taxon>Clostridia</taxon>
        <taxon>Lachnospirales</taxon>
        <taxon>Lachnospiraceae</taxon>
        <taxon>Hungatella</taxon>
    </lineage>
</organism>
<gene>
    <name evidence="1" type="ORF">DWX41_22980</name>
</gene>
<dbReference type="RefSeq" id="WP_117441386.1">
    <property type="nucleotide sequence ID" value="NZ_QVIA01000060.1"/>
</dbReference>